<reference evidence="3" key="2">
    <citation type="submission" date="2020-09" db="EMBL/GenBank/DDBJ databases">
        <authorList>
            <person name="Sun Q."/>
            <person name="Kim S."/>
        </authorList>
    </citation>
    <scope>NUCLEOTIDE SEQUENCE</scope>
    <source>
        <strain evidence="3">KCTC 32255</strain>
    </source>
</reference>
<dbReference type="AlphaFoldDB" id="A0A918PAP8"/>
<evidence type="ECO:0000313" key="3">
    <source>
        <dbReference type="EMBL" id="GGY94452.1"/>
    </source>
</evidence>
<sequence>MVDKDKVTGSAKKAVPAGRAPRKAPAAKKAVVAKAPAVRAPQPVAAKPAPAPKVAAAVAKPTPPVAAPVPVKAEKPAKPAAIKAAVAVPAKIPAPAEIAPPAAPAPAPAPVVAAAIVPPVPKAAPKTVPTEKPRFAGLSFNLFSEDRTMDFNANFSGMQDAITEAQTKAKAAFDKSTSMLGEVSDFTKGNVEAIIESGKILAEGVQGLGTEIVSESRSAFETMTGDIKELAAAKSPTDFFKLQGDLMRKNFDSAVAYGSKSSETMLKLASDVIAPISGRVSLAMEKARTISV</sequence>
<comment type="caution">
    <text evidence="3">The sequence shown here is derived from an EMBL/GenBank/DDBJ whole genome shotgun (WGS) entry which is preliminary data.</text>
</comment>
<dbReference type="EMBL" id="BMZA01000001">
    <property type="protein sequence ID" value="GGY94452.1"/>
    <property type="molecule type" value="Genomic_DNA"/>
</dbReference>
<name>A0A918PAP8_9SPHN</name>
<organism evidence="3 4">
    <name type="scientific">Novosphingobium colocasiae</name>
    <dbReference type="NCBI Taxonomy" id="1256513"/>
    <lineage>
        <taxon>Bacteria</taxon>
        <taxon>Pseudomonadati</taxon>
        <taxon>Pseudomonadota</taxon>
        <taxon>Alphaproteobacteria</taxon>
        <taxon>Sphingomonadales</taxon>
        <taxon>Sphingomonadaceae</taxon>
        <taxon>Novosphingobium</taxon>
    </lineage>
</organism>
<evidence type="ECO:0000256" key="1">
    <source>
        <dbReference type="SAM" id="MobiDB-lite"/>
    </source>
</evidence>
<dbReference type="Proteomes" id="UP000648075">
    <property type="component" value="Unassembled WGS sequence"/>
</dbReference>
<dbReference type="Pfam" id="PF09361">
    <property type="entry name" value="Phasin_2"/>
    <property type="match status" value="1"/>
</dbReference>
<protein>
    <recommendedName>
        <fullName evidence="2">Phasin domain-containing protein</fullName>
    </recommendedName>
</protein>
<evidence type="ECO:0000313" key="4">
    <source>
        <dbReference type="Proteomes" id="UP000648075"/>
    </source>
</evidence>
<feature type="domain" description="Phasin" evidence="2">
    <location>
        <begin position="182"/>
        <end position="279"/>
    </location>
</feature>
<evidence type="ECO:0000259" key="2">
    <source>
        <dbReference type="Pfam" id="PF09361"/>
    </source>
</evidence>
<keyword evidence="4" id="KW-1185">Reference proteome</keyword>
<gene>
    <name evidence="3" type="ORF">GCM10011614_06830</name>
</gene>
<dbReference type="RefSeq" id="WP_189619652.1">
    <property type="nucleotide sequence ID" value="NZ_BMZA01000001.1"/>
</dbReference>
<accession>A0A918PAP8</accession>
<feature type="region of interest" description="Disordered" evidence="1">
    <location>
        <begin position="1"/>
        <end position="28"/>
    </location>
</feature>
<dbReference type="InterPro" id="IPR018968">
    <property type="entry name" value="Phasin"/>
</dbReference>
<reference evidence="3" key="1">
    <citation type="journal article" date="2014" name="Int. J. Syst. Evol. Microbiol.">
        <title>Complete genome sequence of Corynebacterium casei LMG S-19264T (=DSM 44701T), isolated from a smear-ripened cheese.</title>
        <authorList>
            <consortium name="US DOE Joint Genome Institute (JGI-PGF)"/>
            <person name="Walter F."/>
            <person name="Albersmeier A."/>
            <person name="Kalinowski J."/>
            <person name="Ruckert C."/>
        </authorList>
    </citation>
    <scope>NUCLEOTIDE SEQUENCE</scope>
    <source>
        <strain evidence="3">KCTC 32255</strain>
    </source>
</reference>
<proteinExistence type="predicted"/>